<organism evidence="2 3">
    <name type="scientific">Triticum urartu</name>
    <name type="common">Red wild einkorn</name>
    <name type="synonym">Crithodium urartu</name>
    <dbReference type="NCBI Taxonomy" id="4572"/>
    <lineage>
        <taxon>Eukaryota</taxon>
        <taxon>Viridiplantae</taxon>
        <taxon>Streptophyta</taxon>
        <taxon>Embryophyta</taxon>
        <taxon>Tracheophyta</taxon>
        <taxon>Spermatophyta</taxon>
        <taxon>Magnoliopsida</taxon>
        <taxon>Liliopsida</taxon>
        <taxon>Poales</taxon>
        <taxon>Poaceae</taxon>
        <taxon>BOP clade</taxon>
        <taxon>Pooideae</taxon>
        <taxon>Triticodae</taxon>
        <taxon>Triticeae</taxon>
        <taxon>Triticinae</taxon>
        <taxon>Triticum</taxon>
    </lineage>
</organism>
<dbReference type="Gramene" id="TuG1812G0400002810.01.T01">
    <property type="protein sequence ID" value="TuG1812G0400002810.01.T01.cds419820"/>
    <property type="gene ID" value="TuG1812G0400002810.01"/>
</dbReference>
<keyword evidence="1" id="KW-1133">Transmembrane helix</keyword>
<evidence type="ECO:0000256" key="1">
    <source>
        <dbReference type="SAM" id="Phobius"/>
    </source>
</evidence>
<evidence type="ECO:0000313" key="2">
    <source>
        <dbReference type="EnsemblPlants" id="TuG1812G0400002810.01.T01.cds419820"/>
    </source>
</evidence>
<evidence type="ECO:0000313" key="3">
    <source>
        <dbReference type="Proteomes" id="UP000015106"/>
    </source>
</evidence>
<accession>A0A8R7Q565</accession>
<keyword evidence="1" id="KW-0812">Transmembrane</keyword>
<name>A0A8R7Q565_TRIUA</name>
<dbReference type="Proteomes" id="UP000015106">
    <property type="component" value="Chromosome 4"/>
</dbReference>
<protein>
    <submittedName>
        <fullName evidence="2">Uncharacterized protein</fullName>
    </submittedName>
</protein>
<proteinExistence type="predicted"/>
<sequence>MDKSAPKTLTFCAPLVASGRKLRIVMNACLAPPCLPLVVAAAPPSRAYIGGDALVGDAMGARGGGGAVWLYELPFAVAALAIAKRRAEARTGRRKRRKRSFALLSMAMGEGEGGM</sequence>
<reference evidence="2" key="3">
    <citation type="submission" date="2022-06" db="UniProtKB">
        <authorList>
            <consortium name="EnsemblPlants"/>
        </authorList>
    </citation>
    <scope>IDENTIFICATION</scope>
</reference>
<feature type="transmembrane region" description="Helical" evidence="1">
    <location>
        <begin position="63"/>
        <end position="83"/>
    </location>
</feature>
<dbReference type="EnsemblPlants" id="TuG1812G0400002810.01.T01">
    <property type="protein sequence ID" value="TuG1812G0400002810.01.T01.cds419820"/>
    <property type="gene ID" value="TuG1812G0400002810.01"/>
</dbReference>
<reference evidence="3" key="1">
    <citation type="journal article" date="2013" name="Nature">
        <title>Draft genome of the wheat A-genome progenitor Triticum urartu.</title>
        <authorList>
            <person name="Ling H.Q."/>
            <person name="Zhao S."/>
            <person name="Liu D."/>
            <person name="Wang J."/>
            <person name="Sun H."/>
            <person name="Zhang C."/>
            <person name="Fan H."/>
            <person name="Li D."/>
            <person name="Dong L."/>
            <person name="Tao Y."/>
            <person name="Gao C."/>
            <person name="Wu H."/>
            <person name="Li Y."/>
            <person name="Cui Y."/>
            <person name="Guo X."/>
            <person name="Zheng S."/>
            <person name="Wang B."/>
            <person name="Yu K."/>
            <person name="Liang Q."/>
            <person name="Yang W."/>
            <person name="Lou X."/>
            <person name="Chen J."/>
            <person name="Feng M."/>
            <person name="Jian J."/>
            <person name="Zhang X."/>
            <person name="Luo G."/>
            <person name="Jiang Y."/>
            <person name="Liu J."/>
            <person name="Wang Z."/>
            <person name="Sha Y."/>
            <person name="Zhang B."/>
            <person name="Wu H."/>
            <person name="Tang D."/>
            <person name="Shen Q."/>
            <person name="Xue P."/>
            <person name="Zou S."/>
            <person name="Wang X."/>
            <person name="Liu X."/>
            <person name="Wang F."/>
            <person name="Yang Y."/>
            <person name="An X."/>
            <person name="Dong Z."/>
            <person name="Zhang K."/>
            <person name="Zhang X."/>
            <person name="Luo M.C."/>
            <person name="Dvorak J."/>
            <person name="Tong Y."/>
            <person name="Wang J."/>
            <person name="Yang H."/>
            <person name="Li Z."/>
            <person name="Wang D."/>
            <person name="Zhang A."/>
            <person name="Wang J."/>
        </authorList>
    </citation>
    <scope>NUCLEOTIDE SEQUENCE</scope>
    <source>
        <strain evidence="3">cv. G1812</strain>
    </source>
</reference>
<reference evidence="2" key="2">
    <citation type="submission" date="2018-03" db="EMBL/GenBank/DDBJ databases">
        <title>The Triticum urartu genome reveals the dynamic nature of wheat genome evolution.</title>
        <authorList>
            <person name="Ling H."/>
            <person name="Ma B."/>
            <person name="Shi X."/>
            <person name="Liu H."/>
            <person name="Dong L."/>
            <person name="Sun H."/>
            <person name="Cao Y."/>
            <person name="Gao Q."/>
            <person name="Zheng S."/>
            <person name="Li Y."/>
            <person name="Yu Y."/>
            <person name="Du H."/>
            <person name="Qi M."/>
            <person name="Li Y."/>
            <person name="Yu H."/>
            <person name="Cui Y."/>
            <person name="Wang N."/>
            <person name="Chen C."/>
            <person name="Wu H."/>
            <person name="Zhao Y."/>
            <person name="Zhang J."/>
            <person name="Li Y."/>
            <person name="Zhou W."/>
            <person name="Zhang B."/>
            <person name="Hu W."/>
            <person name="Eijk M."/>
            <person name="Tang J."/>
            <person name="Witsenboer H."/>
            <person name="Zhao S."/>
            <person name="Li Z."/>
            <person name="Zhang A."/>
            <person name="Wang D."/>
            <person name="Liang C."/>
        </authorList>
    </citation>
    <scope>NUCLEOTIDE SEQUENCE [LARGE SCALE GENOMIC DNA]</scope>
    <source>
        <strain evidence="2">cv. G1812</strain>
    </source>
</reference>
<keyword evidence="3" id="KW-1185">Reference proteome</keyword>
<keyword evidence="1" id="KW-0472">Membrane</keyword>
<dbReference type="AlphaFoldDB" id="A0A8R7Q565"/>